<organism evidence="1 2">
    <name type="scientific">Ancylostoma ceylanicum</name>
    <dbReference type="NCBI Taxonomy" id="53326"/>
    <lineage>
        <taxon>Eukaryota</taxon>
        <taxon>Metazoa</taxon>
        <taxon>Ecdysozoa</taxon>
        <taxon>Nematoda</taxon>
        <taxon>Chromadorea</taxon>
        <taxon>Rhabditida</taxon>
        <taxon>Rhabditina</taxon>
        <taxon>Rhabditomorpha</taxon>
        <taxon>Strongyloidea</taxon>
        <taxon>Ancylostomatidae</taxon>
        <taxon>Ancylostomatinae</taxon>
        <taxon>Ancylostoma</taxon>
    </lineage>
</organism>
<dbReference type="Pfam" id="PF00560">
    <property type="entry name" value="LRR_1"/>
    <property type="match status" value="1"/>
</dbReference>
<sequence length="95" mass="10688">MQCKSRNNIIQIASASASEKNSHQKNQNSVWAVENPETYLPDLSGLRSLRIVDLSYNHILSVNPAHLPPNVESLRLTGNNITHLTQWPFLSKLQV</sequence>
<dbReference type="SUPFAM" id="SSF52075">
    <property type="entry name" value="Outer arm dynein light chain 1"/>
    <property type="match status" value="1"/>
</dbReference>
<evidence type="ECO:0008006" key="3">
    <source>
        <dbReference type="Google" id="ProtNLM"/>
    </source>
</evidence>
<proteinExistence type="predicted"/>
<dbReference type="Proteomes" id="UP000054495">
    <property type="component" value="Unassembled WGS sequence"/>
</dbReference>
<dbReference type="AlphaFoldDB" id="A0A0D6LEX7"/>
<dbReference type="EMBL" id="KE125175">
    <property type="protein sequence ID" value="EPB70645.1"/>
    <property type="molecule type" value="Genomic_DNA"/>
</dbReference>
<accession>A0A0D6LEX7</accession>
<dbReference type="InterPro" id="IPR001611">
    <property type="entry name" value="Leu-rich_rpt"/>
</dbReference>
<dbReference type="Gene3D" id="3.80.10.10">
    <property type="entry name" value="Ribonuclease Inhibitor"/>
    <property type="match status" value="1"/>
</dbReference>
<protein>
    <recommendedName>
        <fullName evidence="3">Leucine Rich repeat-containing domain protein</fullName>
    </recommendedName>
</protein>
<evidence type="ECO:0000313" key="1">
    <source>
        <dbReference type="EMBL" id="EPB70645.1"/>
    </source>
</evidence>
<evidence type="ECO:0000313" key="2">
    <source>
        <dbReference type="Proteomes" id="UP000054495"/>
    </source>
</evidence>
<name>A0A0D6LEX7_9BILA</name>
<reference evidence="1 2" key="1">
    <citation type="submission" date="2013-05" db="EMBL/GenBank/DDBJ databases">
        <title>Draft genome of the parasitic nematode Anyclostoma ceylanicum.</title>
        <authorList>
            <person name="Mitreva M."/>
        </authorList>
    </citation>
    <scope>NUCLEOTIDE SEQUENCE [LARGE SCALE GENOMIC DNA]</scope>
</reference>
<gene>
    <name evidence="1" type="ORF">ANCCEY_10274</name>
</gene>
<dbReference type="InterPro" id="IPR032675">
    <property type="entry name" value="LRR_dom_sf"/>
</dbReference>
<keyword evidence="2" id="KW-1185">Reference proteome</keyword>